<evidence type="ECO:0000313" key="1">
    <source>
        <dbReference type="EMBL" id="SNX71282.1"/>
    </source>
</evidence>
<proteinExistence type="predicted"/>
<evidence type="ECO:0000313" key="2">
    <source>
        <dbReference type="Proteomes" id="UP000219546"/>
    </source>
</evidence>
<dbReference type="GO" id="GO:0008168">
    <property type="term" value="F:methyltransferase activity"/>
    <property type="evidence" value="ECO:0007669"/>
    <property type="project" value="UniProtKB-KW"/>
</dbReference>
<organism evidence="1 2">
    <name type="scientific">Bacillus oleivorans</name>
    <dbReference type="NCBI Taxonomy" id="1448271"/>
    <lineage>
        <taxon>Bacteria</taxon>
        <taxon>Bacillati</taxon>
        <taxon>Bacillota</taxon>
        <taxon>Bacilli</taxon>
        <taxon>Bacillales</taxon>
        <taxon>Bacillaceae</taxon>
        <taxon>Bacillus</taxon>
    </lineage>
</organism>
<dbReference type="InterPro" id="IPR010719">
    <property type="entry name" value="MnmM_MeTrfase"/>
</dbReference>
<dbReference type="EMBL" id="OAOP01000005">
    <property type="protein sequence ID" value="SNX71282.1"/>
    <property type="molecule type" value="Genomic_DNA"/>
</dbReference>
<dbReference type="OrthoDB" id="9792989at2"/>
<accession>A0A285CUQ7</accession>
<dbReference type="AlphaFoldDB" id="A0A285CUQ7"/>
<protein>
    <submittedName>
        <fullName evidence="1">Putative rRNA methylase</fullName>
    </submittedName>
</protein>
<sequence length="190" mass="21608">MKLERILPFSRRLLEKTISEGDIVVDATVGNGHDTLFLARLVGKHGKVYGFDIQKEAIATAKFRLEEHKMLDQVLLFQQGHEKLLDCIPPVHHKKIKAAVFNLGYLPGGDKTIVTRPQTTIKALEQLLTVMPSEGLIVLVIYPGHPEGAVERDYIIRYAEKLDQHYVHVLQYKFINQVNHPPFIIALEKI</sequence>
<reference evidence="1 2" key="1">
    <citation type="submission" date="2017-08" db="EMBL/GenBank/DDBJ databases">
        <authorList>
            <person name="de Groot N.N."/>
        </authorList>
    </citation>
    <scope>NUCLEOTIDE SEQUENCE [LARGE SCALE GENOMIC DNA]</scope>
    <source>
        <strain evidence="1 2">JC228</strain>
    </source>
</reference>
<dbReference type="Pfam" id="PF06962">
    <property type="entry name" value="rRNA_methylase"/>
    <property type="match status" value="1"/>
</dbReference>
<dbReference type="InterPro" id="IPR029063">
    <property type="entry name" value="SAM-dependent_MTases_sf"/>
</dbReference>
<dbReference type="RefSeq" id="WP_097158908.1">
    <property type="nucleotide sequence ID" value="NZ_JBEPMQ010000004.1"/>
</dbReference>
<dbReference type="SUPFAM" id="SSF53335">
    <property type="entry name" value="S-adenosyl-L-methionine-dependent methyltransferases"/>
    <property type="match status" value="1"/>
</dbReference>
<dbReference type="Proteomes" id="UP000219546">
    <property type="component" value="Unassembled WGS sequence"/>
</dbReference>
<keyword evidence="1" id="KW-0808">Transferase</keyword>
<keyword evidence="1" id="KW-0489">Methyltransferase</keyword>
<dbReference type="PANTHER" id="PTHR35276:SF1">
    <property type="entry name" value="TRNA (MNM(5)S(2)U34)-METHYLTRANSFERASE, CHLOROPLASTIC"/>
    <property type="match status" value="1"/>
</dbReference>
<keyword evidence="2" id="KW-1185">Reference proteome</keyword>
<name>A0A285CUQ7_9BACI</name>
<dbReference type="Gene3D" id="3.40.50.150">
    <property type="entry name" value="Vaccinia Virus protein VP39"/>
    <property type="match status" value="1"/>
</dbReference>
<dbReference type="GO" id="GO:0032259">
    <property type="term" value="P:methylation"/>
    <property type="evidence" value="ECO:0007669"/>
    <property type="project" value="UniProtKB-KW"/>
</dbReference>
<gene>
    <name evidence="1" type="ORF">SAMN05877753_10591</name>
</gene>
<dbReference type="PANTHER" id="PTHR35276">
    <property type="entry name" value="S-ADENOSYL-L-METHIONINE-DEPENDENT METHYLTRANSFERASES SUPERFAMILY PROTEIN"/>
    <property type="match status" value="1"/>
</dbReference>